<accession>A0A518GM03</accession>
<evidence type="ECO:0000313" key="1">
    <source>
        <dbReference type="EMBL" id="QDV29682.1"/>
    </source>
</evidence>
<dbReference type="OrthoDB" id="250042at2"/>
<organism evidence="1 2">
    <name type="scientific">Planctopirus ephydatiae</name>
    <dbReference type="NCBI Taxonomy" id="2528019"/>
    <lineage>
        <taxon>Bacteria</taxon>
        <taxon>Pseudomonadati</taxon>
        <taxon>Planctomycetota</taxon>
        <taxon>Planctomycetia</taxon>
        <taxon>Planctomycetales</taxon>
        <taxon>Planctomycetaceae</taxon>
        <taxon>Planctopirus</taxon>
    </lineage>
</organism>
<evidence type="ECO:0000313" key="2">
    <source>
        <dbReference type="Proteomes" id="UP000315349"/>
    </source>
</evidence>
<dbReference type="RefSeq" id="WP_013109098.1">
    <property type="nucleotide sequence ID" value="NZ_CP036299.1"/>
</dbReference>
<evidence type="ECO:0008006" key="3">
    <source>
        <dbReference type="Google" id="ProtNLM"/>
    </source>
</evidence>
<dbReference type="KEGG" id="peh:Spb1_15960"/>
<protein>
    <recommendedName>
        <fullName evidence="3">TIGR04255 family protein</fullName>
    </recommendedName>
</protein>
<gene>
    <name evidence="1" type="ORF">Spb1_15960</name>
</gene>
<dbReference type="AlphaFoldDB" id="A0A518GM03"/>
<sequence length="247" mass="28145">MQKYAHLADDFYANLNLHTEMPLPGSRETILGFFERLQKTYPSMRNFHSREGKDYILESDKDQEQQRWVSMETKRISSGLINPLDLDEAAAQHELVLQLAPYMLSVSPLDCEALDYMLGFDFAYRGNHDALLAEVLSPGPAIENLLALPGAQPLSYQPGIVMALDDTCRRHARLSVETRTNPYQVRKGEFGEDQISVYFCVRQYGSLDASSSYDTTFRQLRSICEELVDRCVVEQILKPIQQAIDAR</sequence>
<dbReference type="Proteomes" id="UP000315349">
    <property type="component" value="Chromosome"/>
</dbReference>
<reference evidence="1 2" key="1">
    <citation type="submission" date="2019-02" db="EMBL/GenBank/DDBJ databases">
        <title>Deep-cultivation of Planctomycetes and their phenomic and genomic characterization uncovers novel biology.</title>
        <authorList>
            <person name="Wiegand S."/>
            <person name="Jogler M."/>
            <person name="Boedeker C."/>
            <person name="Pinto D."/>
            <person name="Vollmers J."/>
            <person name="Rivas-Marin E."/>
            <person name="Kohn T."/>
            <person name="Peeters S.H."/>
            <person name="Heuer A."/>
            <person name="Rast P."/>
            <person name="Oberbeckmann S."/>
            <person name="Bunk B."/>
            <person name="Jeske O."/>
            <person name="Meyerdierks A."/>
            <person name="Storesund J.E."/>
            <person name="Kallscheuer N."/>
            <person name="Luecker S."/>
            <person name="Lage O.M."/>
            <person name="Pohl T."/>
            <person name="Merkel B.J."/>
            <person name="Hornburger P."/>
            <person name="Mueller R.-W."/>
            <person name="Bruemmer F."/>
            <person name="Labrenz M."/>
            <person name="Spormann A.M."/>
            <person name="Op den Camp H."/>
            <person name="Overmann J."/>
            <person name="Amann R."/>
            <person name="Jetten M.S.M."/>
            <person name="Mascher T."/>
            <person name="Medema M.H."/>
            <person name="Devos D.P."/>
            <person name="Kaster A.-K."/>
            <person name="Ovreas L."/>
            <person name="Rohde M."/>
            <person name="Galperin M.Y."/>
            <person name="Jogler C."/>
        </authorList>
    </citation>
    <scope>NUCLEOTIDE SEQUENCE [LARGE SCALE GENOMIC DNA]</scope>
    <source>
        <strain evidence="1 2">Spb1</strain>
    </source>
</reference>
<name>A0A518GM03_9PLAN</name>
<keyword evidence="2" id="KW-1185">Reference proteome</keyword>
<dbReference type="EMBL" id="CP036299">
    <property type="protein sequence ID" value="QDV29682.1"/>
    <property type="molecule type" value="Genomic_DNA"/>
</dbReference>
<proteinExistence type="predicted"/>